<dbReference type="Gene3D" id="3.20.20.10">
    <property type="entry name" value="Alanine racemase"/>
    <property type="match status" value="1"/>
</dbReference>
<dbReference type="InterPro" id="IPR001608">
    <property type="entry name" value="Ala_racemase_N"/>
</dbReference>
<dbReference type="PROSITE" id="PS01211">
    <property type="entry name" value="UPF0001"/>
    <property type="match status" value="1"/>
</dbReference>
<accession>A0A2S9SPA5</accession>
<evidence type="ECO:0000256" key="3">
    <source>
        <dbReference type="PIRSR" id="PIRSR004848-1"/>
    </source>
</evidence>
<dbReference type="Proteomes" id="UP000239065">
    <property type="component" value="Unassembled WGS sequence"/>
</dbReference>
<dbReference type="GO" id="GO:0030170">
    <property type="term" value="F:pyridoxal phosphate binding"/>
    <property type="evidence" value="ECO:0007669"/>
    <property type="project" value="UniProtKB-UniRule"/>
</dbReference>
<keyword evidence="1 2" id="KW-0663">Pyridoxal phosphate</keyword>
<comment type="similarity">
    <text evidence="2 4">Belongs to the pyridoxal phosphate-binding protein YggS/PROSC family.</text>
</comment>
<protein>
    <recommendedName>
        <fullName evidence="2">Pyridoxal phosphate homeostasis protein</fullName>
        <shortName evidence="2">PLP homeostasis protein</shortName>
    </recommendedName>
</protein>
<evidence type="ECO:0000259" key="5">
    <source>
        <dbReference type="Pfam" id="PF01168"/>
    </source>
</evidence>
<dbReference type="PIRSF" id="PIRSF004848">
    <property type="entry name" value="YBL036c_PLPDEIII"/>
    <property type="match status" value="1"/>
</dbReference>
<feature type="modified residue" description="N6-(pyridoxal phosphate)lysine" evidence="2 3">
    <location>
        <position position="37"/>
    </location>
</feature>
<dbReference type="FunFam" id="3.20.20.10:FF:000018">
    <property type="entry name" value="Pyridoxal phosphate homeostasis protein"/>
    <property type="match status" value="1"/>
</dbReference>
<dbReference type="AlphaFoldDB" id="A0A2S9SPA5"/>
<dbReference type="RefSeq" id="WP_105908795.1">
    <property type="nucleotide sequence ID" value="NZ_NXGJ01000003.1"/>
</dbReference>
<evidence type="ECO:0000313" key="7">
    <source>
        <dbReference type="Proteomes" id="UP000239065"/>
    </source>
</evidence>
<name>A0A2S9SPA5_9BACT</name>
<proteinExistence type="inferred from homology"/>
<organism evidence="6 7">
    <name type="scientific">Aliarcobacter cryaerophilus</name>
    <dbReference type="NCBI Taxonomy" id="28198"/>
    <lineage>
        <taxon>Bacteria</taxon>
        <taxon>Pseudomonadati</taxon>
        <taxon>Campylobacterota</taxon>
        <taxon>Epsilonproteobacteria</taxon>
        <taxon>Campylobacterales</taxon>
        <taxon>Arcobacteraceae</taxon>
        <taxon>Aliarcobacter</taxon>
    </lineage>
</organism>
<evidence type="ECO:0000256" key="1">
    <source>
        <dbReference type="ARBA" id="ARBA00022898"/>
    </source>
</evidence>
<gene>
    <name evidence="6" type="ORF">CJ669_03950</name>
</gene>
<reference evidence="6 7" key="1">
    <citation type="submission" date="2017-09" db="EMBL/GenBank/DDBJ databases">
        <title>Reassesment of A. cryaerophilus.</title>
        <authorList>
            <person name="Perez-Cataluna A."/>
            <person name="Collado L."/>
            <person name="Salgado O."/>
            <person name="Lefinanco V."/>
            <person name="Figueras M.J."/>
        </authorList>
    </citation>
    <scope>NUCLEOTIDE SEQUENCE [LARGE SCALE GENOMIC DNA]</scope>
    <source>
        <strain evidence="6 7">LMG 9861</strain>
    </source>
</reference>
<dbReference type="InterPro" id="IPR029066">
    <property type="entry name" value="PLP-binding_barrel"/>
</dbReference>
<sequence length="227" mass="25487">MEKIIATKNLDNLITKVEAARLRVSEHHIVKIVGISKYSTIEDIKTLYEVGQRAFGENKVQDLRDKSKALDEFPIEWHFVGTLQKNKINNLIDLNPTLVHSLDSLELAIELNKRLVEKNKKISCLLQVNSSYEDSKSGVDPKDAVEIYKNIINICPNIILKGVMTIGANSEDEKIIKDSFIITKEIFDSLKPFGARYCSMGMSADFELAIACGSNLIRVGSTLFKNL</sequence>
<evidence type="ECO:0000313" key="6">
    <source>
        <dbReference type="EMBL" id="PRM88349.1"/>
    </source>
</evidence>
<dbReference type="Pfam" id="PF01168">
    <property type="entry name" value="Ala_racemase_N"/>
    <property type="match status" value="1"/>
</dbReference>
<dbReference type="HAMAP" id="MF_02087">
    <property type="entry name" value="PLP_homeostasis"/>
    <property type="match status" value="1"/>
</dbReference>
<evidence type="ECO:0000256" key="4">
    <source>
        <dbReference type="RuleBase" id="RU004514"/>
    </source>
</evidence>
<dbReference type="PANTHER" id="PTHR10146">
    <property type="entry name" value="PROLINE SYNTHETASE CO-TRANSCRIBED BACTERIAL HOMOLOG PROTEIN"/>
    <property type="match status" value="1"/>
</dbReference>
<dbReference type="CDD" id="cd00635">
    <property type="entry name" value="PLPDE_III_YBL036c_like"/>
    <property type="match status" value="1"/>
</dbReference>
<comment type="caution">
    <text evidence="6">The sequence shown here is derived from an EMBL/GenBank/DDBJ whole genome shotgun (WGS) entry which is preliminary data.</text>
</comment>
<dbReference type="NCBIfam" id="TIGR00044">
    <property type="entry name" value="YggS family pyridoxal phosphate-dependent enzyme"/>
    <property type="match status" value="1"/>
</dbReference>
<dbReference type="SUPFAM" id="SSF51419">
    <property type="entry name" value="PLP-binding barrel"/>
    <property type="match status" value="1"/>
</dbReference>
<comment type="function">
    <text evidence="2">Pyridoxal 5'-phosphate (PLP)-binding protein, which is involved in PLP homeostasis.</text>
</comment>
<dbReference type="PANTHER" id="PTHR10146:SF14">
    <property type="entry name" value="PYRIDOXAL PHOSPHATE HOMEOSTASIS PROTEIN"/>
    <property type="match status" value="1"/>
</dbReference>
<feature type="domain" description="Alanine racemase N-terminal" evidence="5">
    <location>
        <begin position="39"/>
        <end position="224"/>
    </location>
</feature>
<dbReference type="InterPro" id="IPR011078">
    <property type="entry name" value="PyrdxlP_homeostasis"/>
</dbReference>
<dbReference type="EMBL" id="NXGJ01000003">
    <property type="protein sequence ID" value="PRM88349.1"/>
    <property type="molecule type" value="Genomic_DNA"/>
</dbReference>
<comment type="cofactor">
    <cofactor evidence="3">
        <name>pyridoxal 5'-phosphate</name>
        <dbReference type="ChEBI" id="CHEBI:597326"/>
    </cofactor>
</comment>
<evidence type="ECO:0000256" key="2">
    <source>
        <dbReference type="HAMAP-Rule" id="MF_02087"/>
    </source>
</evidence>